<name>A0A923KVX7_9FIRM</name>
<evidence type="ECO:0000256" key="5">
    <source>
        <dbReference type="ARBA" id="ARBA00022989"/>
    </source>
</evidence>
<gene>
    <name evidence="9" type="ORF">GH810_03980</name>
</gene>
<keyword evidence="3" id="KW-1003">Cell membrane</keyword>
<dbReference type="OrthoDB" id="9782006at2"/>
<dbReference type="EMBL" id="WJBD01000003">
    <property type="protein sequence ID" value="MBC3887463.1"/>
    <property type="molecule type" value="Genomic_DNA"/>
</dbReference>
<evidence type="ECO:0000256" key="3">
    <source>
        <dbReference type="ARBA" id="ARBA00022475"/>
    </source>
</evidence>
<proteinExistence type="inferred from homology"/>
<dbReference type="PANTHER" id="PTHR33406:SF6">
    <property type="entry name" value="MEMBRANE PROTEIN YDGH-RELATED"/>
    <property type="match status" value="1"/>
</dbReference>
<keyword evidence="5 7" id="KW-1133">Transmembrane helix</keyword>
<evidence type="ECO:0000256" key="4">
    <source>
        <dbReference type="ARBA" id="ARBA00022692"/>
    </source>
</evidence>
<evidence type="ECO:0000256" key="2">
    <source>
        <dbReference type="ARBA" id="ARBA00010157"/>
    </source>
</evidence>
<dbReference type="Gene3D" id="1.20.1640.10">
    <property type="entry name" value="Multidrug efflux transporter AcrB transmembrane domain"/>
    <property type="match status" value="1"/>
</dbReference>
<feature type="domain" description="Membrane transport protein MMPL" evidence="8">
    <location>
        <begin position="8"/>
        <end position="282"/>
    </location>
</feature>
<evidence type="ECO:0000256" key="6">
    <source>
        <dbReference type="ARBA" id="ARBA00023136"/>
    </source>
</evidence>
<evidence type="ECO:0000313" key="9">
    <source>
        <dbReference type="EMBL" id="MBC3887463.1"/>
    </source>
</evidence>
<dbReference type="AlphaFoldDB" id="A0A923KVX7"/>
<feature type="transmembrane region" description="Helical" evidence="7">
    <location>
        <begin position="149"/>
        <end position="173"/>
    </location>
</feature>
<dbReference type="InterPro" id="IPR004869">
    <property type="entry name" value="MMPL_dom"/>
</dbReference>
<accession>A0A923KVX7</accession>
<evidence type="ECO:0000256" key="7">
    <source>
        <dbReference type="SAM" id="Phobius"/>
    </source>
</evidence>
<comment type="similarity">
    <text evidence="2">Belongs to the resistance-nodulation-cell division (RND) (TC 2.A.6) family. MmpL subfamily.</text>
</comment>
<reference evidence="9" key="1">
    <citation type="submission" date="2019-10" db="EMBL/GenBank/DDBJ databases">
        <authorList>
            <person name="Ross D.E."/>
            <person name="Gulliver D."/>
        </authorList>
    </citation>
    <scope>NUCLEOTIDE SEQUENCE</scope>
    <source>
        <strain evidence="9">DER-2019</strain>
    </source>
</reference>
<reference evidence="9" key="2">
    <citation type="submission" date="2020-10" db="EMBL/GenBank/DDBJ databases">
        <title>Comparative genomics of the Acetobacterium genus.</title>
        <authorList>
            <person name="Marshall C."/>
            <person name="May H."/>
            <person name="Norman S."/>
        </authorList>
    </citation>
    <scope>NUCLEOTIDE SEQUENCE</scope>
    <source>
        <strain evidence="9">DER-2019</strain>
    </source>
</reference>
<dbReference type="Pfam" id="PF03176">
    <property type="entry name" value="MMPL"/>
    <property type="match status" value="1"/>
</dbReference>
<dbReference type="GO" id="GO:0005886">
    <property type="term" value="C:plasma membrane"/>
    <property type="evidence" value="ECO:0007669"/>
    <property type="project" value="UniProtKB-SubCell"/>
</dbReference>
<feature type="transmembrane region" description="Helical" evidence="7">
    <location>
        <begin position="185"/>
        <end position="204"/>
    </location>
</feature>
<feature type="transmembrane region" description="Helical" evidence="7">
    <location>
        <begin position="225"/>
        <end position="245"/>
    </location>
</feature>
<keyword evidence="6 7" id="KW-0472">Membrane</keyword>
<dbReference type="PANTHER" id="PTHR33406">
    <property type="entry name" value="MEMBRANE PROTEIN MJ1562-RELATED"/>
    <property type="match status" value="1"/>
</dbReference>
<evidence type="ECO:0000313" key="10">
    <source>
        <dbReference type="Proteomes" id="UP000616595"/>
    </source>
</evidence>
<comment type="subcellular location">
    <subcellularLocation>
        <location evidence="1">Cell membrane</location>
        <topology evidence="1">Multi-pass membrane protein</topology>
    </subcellularLocation>
</comment>
<protein>
    <submittedName>
        <fullName evidence="9">MMPL family transporter</fullName>
    </submittedName>
</protein>
<comment type="caution">
    <text evidence="9">The sequence shown here is derived from an EMBL/GenBank/DDBJ whole genome shotgun (WGS) entry which is preliminary data.</text>
</comment>
<dbReference type="InterPro" id="IPR050545">
    <property type="entry name" value="Mycobact_MmpL"/>
</dbReference>
<sequence length="316" mass="34323">MLNKMGTSQGESMLLVFNDENQLSDNDMNAIETGINELNADRAQLQITNLIDSFSTPEAKDQLLSADNTTLIIPISFEKGTRDNQTVIKDFQSATEKLTVTHYFTGAISNSYDMKNVATHDIIFTQIIVLMAIFILLIGVTISFRIPAFIVGSLLLAYYTALSATAFIAKFLFSSASEGLSWNVPFFSFVMIAALGVDYSIFLMDRYREDPDLPPKQAIVLAARNIGGVVMSAGLILAGTFATLYPSNIIVLMELAICVVIGLFLLAFVLLPVAIPALIALTDNISTKEKATISAAKNGIDQTPNASLNPAFQKEI</sequence>
<evidence type="ECO:0000256" key="1">
    <source>
        <dbReference type="ARBA" id="ARBA00004651"/>
    </source>
</evidence>
<keyword evidence="10" id="KW-1185">Reference proteome</keyword>
<feature type="transmembrane region" description="Helical" evidence="7">
    <location>
        <begin position="251"/>
        <end position="281"/>
    </location>
</feature>
<feature type="transmembrane region" description="Helical" evidence="7">
    <location>
        <begin position="122"/>
        <end position="142"/>
    </location>
</feature>
<dbReference type="Proteomes" id="UP000616595">
    <property type="component" value="Unassembled WGS sequence"/>
</dbReference>
<dbReference type="SUPFAM" id="SSF82866">
    <property type="entry name" value="Multidrug efflux transporter AcrB transmembrane domain"/>
    <property type="match status" value="1"/>
</dbReference>
<evidence type="ECO:0000259" key="8">
    <source>
        <dbReference type="Pfam" id="PF03176"/>
    </source>
</evidence>
<organism evidence="9 10">
    <name type="scientific">Acetobacterium paludosum</name>
    <dbReference type="NCBI Taxonomy" id="52693"/>
    <lineage>
        <taxon>Bacteria</taxon>
        <taxon>Bacillati</taxon>
        <taxon>Bacillota</taxon>
        <taxon>Clostridia</taxon>
        <taxon>Eubacteriales</taxon>
        <taxon>Eubacteriaceae</taxon>
        <taxon>Acetobacterium</taxon>
    </lineage>
</organism>
<keyword evidence="4 7" id="KW-0812">Transmembrane</keyword>